<dbReference type="InterPro" id="IPR028994">
    <property type="entry name" value="Integrin_alpha_N"/>
</dbReference>
<dbReference type="InterPro" id="IPR013517">
    <property type="entry name" value="FG-GAP"/>
</dbReference>
<evidence type="ECO:0000256" key="2">
    <source>
        <dbReference type="SAM" id="MobiDB-lite"/>
    </source>
</evidence>
<dbReference type="Proteomes" id="UP001153328">
    <property type="component" value="Unassembled WGS sequence"/>
</dbReference>
<accession>A0A9W4H3W9</accession>
<dbReference type="SUPFAM" id="SSF101898">
    <property type="entry name" value="NHL repeat"/>
    <property type="match status" value="1"/>
</dbReference>
<feature type="region of interest" description="Disordered" evidence="2">
    <location>
        <begin position="1"/>
        <end position="21"/>
    </location>
</feature>
<protein>
    <recommendedName>
        <fullName evidence="5">VCBS repeat-containing protein</fullName>
    </recommendedName>
</protein>
<name>A0A9W4H3W9_9ACTN</name>
<evidence type="ECO:0008006" key="5">
    <source>
        <dbReference type="Google" id="ProtNLM"/>
    </source>
</evidence>
<proteinExistence type="predicted"/>
<comment type="caution">
    <text evidence="3">The sequence shown here is derived from an EMBL/GenBank/DDBJ whole genome shotgun (WGS) entry which is preliminary data.</text>
</comment>
<dbReference type="RefSeq" id="WP_205043863.1">
    <property type="nucleotide sequence ID" value="NZ_CAJVAX010000019.1"/>
</dbReference>
<gene>
    <name evidence="3" type="ORF">SBRY_50189</name>
</gene>
<keyword evidence="4" id="KW-1185">Reference proteome</keyword>
<dbReference type="AlphaFoldDB" id="A0A9W4H3W9"/>
<evidence type="ECO:0000313" key="3">
    <source>
        <dbReference type="EMBL" id="CAG7649777.1"/>
    </source>
</evidence>
<keyword evidence="1" id="KW-0732">Signal</keyword>
<feature type="compositionally biased region" description="Low complexity" evidence="2">
    <location>
        <begin position="51"/>
        <end position="62"/>
    </location>
</feature>
<reference evidence="3" key="1">
    <citation type="submission" date="2021-06" db="EMBL/GenBank/DDBJ databases">
        <authorList>
            <person name="Arsene-Ploetze F."/>
        </authorList>
    </citation>
    <scope>NUCLEOTIDE SEQUENCE</scope>
    <source>
        <strain evidence="3">SBRY1</strain>
    </source>
</reference>
<dbReference type="SUPFAM" id="SSF69318">
    <property type="entry name" value="Integrin alpha N-terminal domain"/>
    <property type="match status" value="1"/>
</dbReference>
<dbReference type="PANTHER" id="PTHR44103">
    <property type="entry name" value="PROPROTEIN CONVERTASE P"/>
    <property type="match status" value="1"/>
</dbReference>
<feature type="region of interest" description="Disordered" evidence="2">
    <location>
        <begin position="51"/>
        <end position="77"/>
    </location>
</feature>
<dbReference type="EMBL" id="CAJVAX010000019">
    <property type="protein sequence ID" value="CAG7649777.1"/>
    <property type="molecule type" value="Genomic_DNA"/>
</dbReference>
<evidence type="ECO:0000313" key="4">
    <source>
        <dbReference type="Proteomes" id="UP001153328"/>
    </source>
</evidence>
<dbReference type="Pfam" id="PF13517">
    <property type="entry name" value="FG-GAP_3"/>
    <property type="match status" value="1"/>
</dbReference>
<sequence length="1083" mass="111700">MSQRARATSRTTARTTAGTSYRAASRATSKAVLAGCVALAIGATLSSAPAATADTGAAPGPSEIKVIPPDDPAVPPSDSVLAAGTSGYVHLRQGATDPVWTDYATGSDRSLPALAGIFTGYIASAGGDAFYQRNLSANVLKVGSPDRDALTTYQLPAGFTTTGVAENGTRALVLKRVTSTAPAQVEVLDLGADGSVTPVPVTGLPEGAVISQVHTGINDGARHALVRYQVAAGAATQYALVDLDTGAATTIPWLNTGAQMLLTPSDVAWVVHDETTSTGVVSMLPVSAVLDGTAAAAAPATVTVPEPSGVTTTYRPVGDHLLAGTARYGTSTAPNTLVDHPFGGGDPTTLMGADVSGPFSVSDGSVLAVGGADDTVSQVHRYTLAADGTLDDATVLDLPPLPSSNAGLSLDHGYLRHVQNIPVTGIQSPGQAVYNFPIAPGTDATSGAQPFGSPHPSSLPATVLPCEAGKSCIRIVPGNWYGTSYLTAGTSGNSEIHSGQQTDILPFTGGRIVDVSMNYAVVESATTQYVIYTTHEETVRTGPVTGAALWDNTLWQASTTATAGTVSAFDLHSATPAKAVRTLTTGAACRPTELQVSQHWLYWSCGTTGQVGVYDLTSGRKITVPPGQALLGDGYLVQHDAAAGQLVMVDFHSGTAAKPQTLADLPDSGLTDDRGITFAVDRHGSDLAYVAADRTVHVVASGVPASPPTALAPTGESEIQPKSTSGQLNTFYAYISLSRPVDGWKLTISDAATGKAAATFTGGPVNEIVNVHWNGRLPSGALAQSGPYKWALTATLDGTSTAVQGASGQVLVMCGALRFRSYDCSTGQQAMLGIKRTSNGYEGHWWAATANGRLTDGGWTDIWAPGTRAGQTSAIVPFGDINSDDQGDVLARDPSGVLTAYLGIGQAYFNTDEPSVEHVRIGAGWNIYRSLLSAGDLNGDGHDDLVAEDTAGVLWFYAGTGKSTLKSRVRIGAGWNIYTKLVAVGDLTGDGAGDLVAVDAAGAMWRYSGDKHGSFTTRVKIGAGWNMYNTLVGFGDLSHDGHNDLVARDPQGRLWRYNGTASGIFSGARVQIGTGWNSYVGLY</sequence>
<evidence type="ECO:0000256" key="1">
    <source>
        <dbReference type="ARBA" id="ARBA00022729"/>
    </source>
</evidence>
<organism evidence="3 4">
    <name type="scientific">Actinacidiphila bryophytorum</name>
    <dbReference type="NCBI Taxonomy" id="1436133"/>
    <lineage>
        <taxon>Bacteria</taxon>
        <taxon>Bacillati</taxon>
        <taxon>Actinomycetota</taxon>
        <taxon>Actinomycetes</taxon>
        <taxon>Kitasatosporales</taxon>
        <taxon>Streptomycetaceae</taxon>
        <taxon>Actinacidiphila</taxon>
    </lineage>
</organism>
<dbReference type="PANTHER" id="PTHR44103:SF1">
    <property type="entry name" value="PROPROTEIN CONVERTASE P"/>
    <property type="match status" value="1"/>
</dbReference>
<dbReference type="Gene3D" id="2.130.10.130">
    <property type="entry name" value="Integrin alpha, N-terminal"/>
    <property type="match status" value="1"/>
</dbReference>